<reference evidence="2 3" key="1">
    <citation type="submission" date="2019-02" db="EMBL/GenBank/DDBJ databases">
        <title>Genome sequencing of the rare red list fungi Hericium alpestre (H. flagellum).</title>
        <authorList>
            <person name="Buettner E."/>
            <person name="Kellner H."/>
        </authorList>
    </citation>
    <scope>NUCLEOTIDE SEQUENCE [LARGE SCALE GENOMIC DNA]</scope>
    <source>
        <strain evidence="2 3">DSM 108284</strain>
    </source>
</reference>
<evidence type="ECO:0000313" key="2">
    <source>
        <dbReference type="EMBL" id="TFY80507.1"/>
    </source>
</evidence>
<accession>A0A4Z0A2H7</accession>
<feature type="compositionally biased region" description="Polar residues" evidence="1">
    <location>
        <begin position="430"/>
        <end position="450"/>
    </location>
</feature>
<keyword evidence="3" id="KW-1185">Reference proteome</keyword>
<feature type="region of interest" description="Disordered" evidence="1">
    <location>
        <begin position="428"/>
        <end position="450"/>
    </location>
</feature>
<dbReference type="AlphaFoldDB" id="A0A4Z0A2H7"/>
<evidence type="ECO:0000313" key="3">
    <source>
        <dbReference type="Proteomes" id="UP000298061"/>
    </source>
</evidence>
<protein>
    <submittedName>
        <fullName evidence="2">Uncharacterized protein</fullName>
    </submittedName>
</protein>
<dbReference type="OrthoDB" id="2011702at2759"/>
<dbReference type="Proteomes" id="UP000298061">
    <property type="component" value="Unassembled WGS sequence"/>
</dbReference>
<name>A0A4Z0A2H7_9AGAM</name>
<gene>
    <name evidence="2" type="ORF">EWM64_g3495</name>
</gene>
<feature type="non-terminal residue" evidence="2">
    <location>
        <position position="450"/>
    </location>
</feature>
<dbReference type="STRING" id="135208.A0A4Z0A2H7"/>
<evidence type="ECO:0000256" key="1">
    <source>
        <dbReference type="SAM" id="MobiDB-lite"/>
    </source>
</evidence>
<comment type="caution">
    <text evidence="2">The sequence shown here is derived from an EMBL/GenBank/DDBJ whole genome shotgun (WGS) entry which is preliminary data.</text>
</comment>
<dbReference type="EMBL" id="SFCI01000328">
    <property type="protein sequence ID" value="TFY80507.1"/>
    <property type="molecule type" value="Genomic_DNA"/>
</dbReference>
<proteinExistence type="predicted"/>
<organism evidence="2 3">
    <name type="scientific">Hericium alpestre</name>
    <dbReference type="NCBI Taxonomy" id="135208"/>
    <lineage>
        <taxon>Eukaryota</taxon>
        <taxon>Fungi</taxon>
        <taxon>Dikarya</taxon>
        <taxon>Basidiomycota</taxon>
        <taxon>Agaricomycotina</taxon>
        <taxon>Agaricomycetes</taxon>
        <taxon>Russulales</taxon>
        <taxon>Hericiaceae</taxon>
        <taxon>Hericium</taxon>
    </lineage>
</organism>
<sequence>MIVKGNFVKVSLAIYGDIASELPPAPTTYTPSAISSVEPTPLSAVLDPSNSEDPTALARKLLGLIPDAPLLPLIVRLMFCLKPSDEDWDLPDFPYLPADIDEDVMDFDLETAFRLTNRPVPDDTPVEVLQQFADRVVDAVGPKNSNQAFLIAGILSHSACQHPEMARLLIDRLDIRAIFDATVLEEDTLLHLLIAATNPDIARHLLSIGLTEDLLSLQRSALTDPAIKSAAQRLTQILHGWDALSDALSNTQADFGAASAFLLAPGLCAIADEELEDLHALADVADGGVAVALEDLMRPLDRPLTPKALSILRVALATVSREVEEGEEGEWRILGTLWDQGRHGLTMRLVDILSVLSEDVQAYFTITPPVHSKNQGTVATLLLAAEETLHIVQRLAPLYPLPGRHMHALVGVVADLFACSDAADMAYSPDSDTSDAAQRVRQTSIDLVQT</sequence>